<dbReference type="RefSeq" id="WP_275819090.1">
    <property type="nucleotide sequence ID" value="NZ_JARHUD010000001.1"/>
</dbReference>
<proteinExistence type="predicted"/>
<dbReference type="PANTHER" id="PTHR43847:SF1">
    <property type="entry name" value="BLL3993 PROTEIN"/>
    <property type="match status" value="1"/>
</dbReference>
<reference evidence="6 7" key="1">
    <citation type="submission" date="2023-03" db="EMBL/GenBank/DDBJ databases">
        <title>Fodinicurvata sp. CAU 1616 isolated from sea sendiment.</title>
        <authorList>
            <person name="Kim W."/>
        </authorList>
    </citation>
    <scope>NUCLEOTIDE SEQUENCE [LARGE SCALE GENOMIC DNA]</scope>
    <source>
        <strain evidence="6 7">CAU 1616</strain>
    </source>
</reference>
<evidence type="ECO:0000256" key="3">
    <source>
        <dbReference type="ARBA" id="ARBA00022989"/>
    </source>
</evidence>
<sequence>MTGASLLLALVTLGRLVELWFSRRNTRKLLARGAIEVAPGHYPAIVLLHVLWLGALWLFGMNQPLNPFWLAGFLGLQVARLWVLTTLGSRWTTRIIVVPGERLVATGPYRFVRHPNYVVVVGEIVVLPLCLGLPWLAVVFTLLNAALLMIRIRAENAALDMVRTQRPN</sequence>
<dbReference type="EMBL" id="JARHUD010000001">
    <property type="protein sequence ID" value="MDF2094515.1"/>
    <property type="molecule type" value="Genomic_DNA"/>
</dbReference>
<comment type="caution">
    <text evidence="6">The sequence shown here is derived from an EMBL/GenBank/DDBJ whole genome shotgun (WGS) entry which is preliminary data.</text>
</comment>
<feature type="transmembrane region" description="Helical" evidence="5">
    <location>
        <begin position="67"/>
        <end position="84"/>
    </location>
</feature>
<accession>A0ABT5YHV6</accession>
<evidence type="ECO:0000256" key="1">
    <source>
        <dbReference type="ARBA" id="ARBA00004141"/>
    </source>
</evidence>
<organism evidence="6 7">
    <name type="scientific">Aquibaculum arenosum</name>
    <dbReference type="NCBI Taxonomy" id="3032591"/>
    <lineage>
        <taxon>Bacteria</taxon>
        <taxon>Pseudomonadati</taxon>
        <taxon>Pseudomonadota</taxon>
        <taxon>Alphaproteobacteria</taxon>
        <taxon>Rhodospirillales</taxon>
        <taxon>Rhodovibrionaceae</taxon>
        <taxon>Aquibaculum</taxon>
    </lineage>
</organism>
<evidence type="ECO:0000256" key="2">
    <source>
        <dbReference type="ARBA" id="ARBA00022692"/>
    </source>
</evidence>
<feature type="transmembrane region" description="Helical" evidence="5">
    <location>
        <begin position="117"/>
        <end position="143"/>
    </location>
</feature>
<keyword evidence="4 5" id="KW-0472">Membrane</keyword>
<evidence type="ECO:0000256" key="4">
    <source>
        <dbReference type="ARBA" id="ARBA00023136"/>
    </source>
</evidence>
<keyword evidence="2 5" id="KW-0812">Transmembrane</keyword>
<keyword evidence="7" id="KW-1185">Reference proteome</keyword>
<dbReference type="Gene3D" id="1.20.120.1630">
    <property type="match status" value="1"/>
</dbReference>
<name>A0ABT5YHV6_9PROT</name>
<dbReference type="InterPro" id="IPR052527">
    <property type="entry name" value="Metal_cation-efflux_comp"/>
</dbReference>
<dbReference type="Proteomes" id="UP001215503">
    <property type="component" value="Unassembled WGS sequence"/>
</dbReference>
<dbReference type="InterPro" id="IPR007269">
    <property type="entry name" value="ICMT_MeTrfase"/>
</dbReference>
<feature type="transmembrane region" description="Helical" evidence="5">
    <location>
        <begin position="40"/>
        <end position="60"/>
    </location>
</feature>
<evidence type="ECO:0000313" key="6">
    <source>
        <dbReference type="EMBL" id="MDF2094515.1"/>
    </source>
</evidence>
<evidence type="ECO:0000256" key="5">
    <source>
        <dbReference type="SAM" id="Phobius"/>
    </source>
</evidence>
<dbReference type="PANTHER" id="PTHR43847">
    <property type="entry name" value="BLL3993 PROTEIN"/>
    <property type="match status" value="1"/>
</dbReference>
<evidence type="ECO:0000313" key="7">
    <source>
        <dbReference type="Proteomes" id="UP001215503"/>
    </source>
</evidence>
<gene>
    <name evidence="6" type="ORF">P2G67_00830</name>
</gene>
<comment type="subcellular location">
    <subcellularLocation>
        <location evidence="1">Membrane</location>
        <topology evidence="1">Multi-pass membrane protein</topology>
    </subcellularLocation>
</comment>
<protein>
    <submittedName>
        <fullName evidence="6">Isoprenylcysteine carboxylmethyltransferase family protein</fullName>
    </submittedName>
</protein>
<keyword evidence="3 5" id="KW-1133">Transmembrane helix</keyword>
<dbReference type="Pfam" id="PF04140">
    <property type="entry name" value="ICMT"/>
    <property type="match status" value="1"/>
</dbReference>